<dbReference type="EMBL" id="LR788783">
    <property type="protein sequence ID" value="CAB3264645.1"/>
    <property type="molecule type" value="mRNA"/>
</dbReference>
<evidence type="ECO:0000256" key="2">
    <source>
        <dbReference type="ARBA" id="ARBA00004496"/>
    </source>
</evidence>
<dbReference type="Gene3D" id="3.30.420.40">
    <property type="match status" value="2"/>
</dbReference>
<keyword evidence="10" id="KW-0173">Coenzyme A biosynthesis</keyword>
<keyword evidence="5" id="KW-0963">Cytoplasm</keyword>
<dbReference type="Gene3D" id="3.30.420.510">
    <property type="match status" value="1"/>
</dbReference>
<evidence type="ECO:0000256" key="8">
    <source>
        <dbReference type="ARBA" id="ARBA00022777"/>
    </source>
</evidence>
<comment type="pathway">
    <text evidence="3">Cofactor biosynthesis; coenzyme A biosynthesis; CoA from (R)-pantothenate: step 1/5.</text>
</comment>
<dbReference type="GO" id="GO:0004594">
    <property type="term" value="F:pantothenate kinase activity"/>
    <property type="evidence" value="ECO:0007669"/>
    <property type="project" value="UniProtKB-EC"/>
</dbReference>
<evidence type="ECO:0000256" key="1">
    <source>
        <dbReference type="ARBA" id="ARBA00001206"/>
    </source>
</evidence>
<comment type="similarity">
    <text evidence="11">Belongs to the type II pantothenate kinase family.</text>
</comment>
<dbReference type="EC" id="2.7.1.33" evidence="4"/>
<evidence type="ECO:0000256" key="7">
    <source>
        <dbReference type="ARBA" id="ARBA00022741"/>
    </source>
</evidence>
<protein>
    <recommendedName>
        <fullName evidence="4">pantothenate kinase</fullName>
        <ecNumber evidence="4">2.7.1.33</ecNumber>
    </recommendedName>
</protein>
<evidence type="ECO:0000256" key="4">
    <source>
        <dbReference type="ARBA" id="ARBA00012102"/>
    </source>
</evidence>
<dbReference type="Pfam" id="PF03630">
    <property type="entry name" value="Fumble"/>
    <property type="match status" value="1"/>
</dbReference>
<dbReference type="InterPro" id="IPR043129">
    <property type="entry name" value="ATPase_NBD"/>
</dbReference>
<reference evidence="13" key="1">
    <citation type="submission" date="2020-04" db="EMBL/GenBank/DDBJ databases">
        <authorList>
            <person name="Neveu A P."/>
        </authorList>
    </citation>
    <scope>NUCLEOTIDE SEQUENCE</scope>
    <source>
        <tissue evidence="13">Whole embryo</tissue>
    </source>
</reference>
<sequence>MGDKDEPLSSSGSKPECKDKKQAIYPTSKTGTRQRKASLKRHPFPWFGIDIGGTLVKLVYFEPLYITPDEQQTEKESLKTIRKYLTSNTAYGGTGIRDAHLELKNINLQGYVGNIHFIRFPTEQMQVFINMAKEKQFAALIDTMHATGGGAYKFEESFLTDVNIRLNKLDEMDCLLKGIHFVDHNSDVNGHSECFSIQNPLSNDPIVKVPFDFRNPYPYIVVNIGSGVSVVLVKSQEDYSRVSGTSLGGGTFLGLCCLLTGCKTFEEAIELATHGESTKVDKLVSDIYGEGGYTKFGLAGDVVASSFGKMNIEECRQNASKEDLAKATLVTITNNIGGIAINWAVKEEVERIVFVGNFLRVNPISMRLLAYAMEYWSKGAMRALFLEHEGYFGAVGALLGTVTC</sequence>
<evidence type="ECO:0000256" key="5">
    <source>
        <dbReference type="ARBA" id="ARBA00022490"/>
    </source>
</evidence>
<comment type="catalytic activity">
    <reaction evidence="1">
        <text>(R)-pantothenate + ATP = (R)-4'-phosphopantothenate + ADP + H(+)</text>
        <dbReference type="Rhea" id="RHEA:16373"/>
        <dbReference type="ChEBI" id="CHEBI:10986"/>
        <dbReference type="ChEBI" id="CHEBI:15378"/>
        <dbReference type="ChEBI" id="CHEBI:29032"/>
        <dbReference type="ChEBI" id="CHEBI:30616"/>
        <dbReference type="ChEBI" id="CHEBI:456216"/>
        <dbReference type="EC" id="2.7.1.33"/>
    </reaction>
</comment>
<keyword evidence="8 13" id="KW-0418">Kinase</keyword>
<keyword evidence="7" id="KW-0547">Nucleotide-binding</keyword>
<evidence type="ECO:0000256" key="6">
    <source>
        <dbReference type="ARBA" id="ARBA00022679"/>
    </source>
</evidence>
<dbReference type="CDD" id="cd24122">
    <property type="entry name" value="ASKHA_NBD_PanK-II_Pank1-like"/>
    <property type="match status" value="1"/>
</dbReference>
<keyword evidence="6" id="KW-0808">Transferase</keyword>
<dbReference type="GO" id="GO:0005634">
    <property type="term" value="C:nucleus"/>
    <property type="evidence" value="ECO:0007669"/>
    <property type="project" value="TreeGrafter"/>
</dbReference>
<dbReference type="AlphaFoldDB" id="A0A6F9DP18"/>
<name>A0A6F9DP18_9ASCI</name>
<evidence type="ECO:0000256" key="10">
    <source>
        <dbReference type="ARBA" id="ARBA00022993"/>
    </source>
</evidence>
<dbReference type="GO" id="GO:0005524">
    <property type="term" value="F:ATP binding"/>
    <property type="evidence" value="ECO:0007669"/>
    <property type="project" value="UniProtKB-KW"/>
</dbReference>
<evidence type="ECO:0000256" key="9">
    <source>
        <dbReference type="ARBA" id="ARBA00022840"/>
    </source>
</evidence>
<dbReference type="PANTHER" id="PTHR12280">
    <property type="entry name" value="PANTOTHENATE KINASE"/>
    <property type="match status" value="1"/>
</dbReference>
<dbReference type="SUPFAM" id="SSF53067">
    <property type="entry name" value="Actin-like ATPase domain"/>
    <property type="match status" value="2"/>
</dbReference>
<accession>A0A6F9DP18</accession>
<comment type="subcellular location">
    <subcellularLocation>
        <location evidence="2">Cytoplasm</location>
    </subcellularLocation>
</comment>
<dbReference type="FunFam" id="3.30.420.40:FF:000025">
    <property type="entry name" value="pantothenate kinase 2, mitochondrial"/>
    <property type="match status" value="1"/>
</dbReference>
<dbReference type="PANTHER" id="PTHR12280:SF30">
    <property type="entry name" value="FUMBLE"/>
    <property type="match status" value="1"/>
</dbReference>
<dbReference type="GO" id="GO:0005829">
    <property type="term" value="C:cytosol"/>
    <property type="evidence" value="ECO:0007669"/>
    <property type="project" value="TreeGrafter"/>
</dbReference>
<dbReference type="NCBIfam" id="TIGR00555">
    <property type="entry name" value="panK_eukar"/>
    <property type="match status" value="1"/>
</dbReference>
<dbReference type="InterPro" id="IPR004567">
    <property type="entry name" value="Type_II_PanK"/>
</dbReference>
<organism evidence="13">
    <name type="scientific">Phallusia mammillata</name>
    <dbReference type="NCBI Taxonomy" id="59560"/>
    <lineage>
        <taxon>Eukaryota</taxon>
        <taxon>Metazoa</taxon>
        <taxon>Chordata</taxon>
        <taxon>Tunicata</taxon>
        <taxon>Ascidiacea</taxon>
        <taxon>Phlebobranchia</taxon>
        <taxon>Ascidiidae</taxon>
        <taxon>Phallusia</taxon>
    </lineage>
</organism>
<feature type="region of interest" description="Disordered" evidence="12">
    <location>
        <begin position="1"/>
        <end position="36"/>
    </location>
</feature>
<keyword evidence="9" id="KW-0067">ATP-binding</keyword>
<gene>
    <name evidence="13" type="primary">Pank3</name>
</gene>
<dbReference type="GO" id="GO:0015937">
    <property type="term" value="P:coenzyme A biosynthetic process"/>
    <property type="evidence" value="ECO:0007669"/>
    <property type="project" value="UniProtKB-KW"/>
</dbReference>
<evidence type="ECO:0000313" key="13">
    <source>
        <dbReference type="EMBL" id="CAB3264645.1"/>
    </source>
</evidence>
<evidence type="ECO:0000256" key="11">
    <source>
        <dbReference type="ARBA" id="ARBA00060870"/>
    </source>
</evidence>
<proteinExistence type="evidence at transcript level"/>
<evidence type="ECO:0000256" key="12">
    <source>
        <dbReference type="SAM" id="MobiDB-lite"/>
    </source>
</evidence>
<evidence type="ECO:0000256" key="3">
    <source>
        <dbReference type="ARBA" id="ARBA00005225"/>
    </source>
</evidence>